<feature type="domain" description="Calcineurin-like phosphoesterase" evidence="3">
    <location>
        <begin position="1"/>
        <end position="150"/>
    </location>
</feature>
<comment type="caution">
    <text evidence="4">The sequence shown here is derived from an EMBL/GenBank/DDBJ whole genome shotgun (WGS) entry which is preliminary data.</text>
</comment>
<dbReference type="GO" id="GO:0046872">
    <property type="term" value="F:metal ion binding"/>
    <property type="evidence" value="ECO:0007669"/>
    <property type="project" value="UniProtKB-KW"/>
</dbReference>
<dbReference type="OrthoDB" id="9800565at2"/>
<dbReference type="SUPFAM" id="SSF56300">
    <property type="entry name" value="Metallo-dependent phosphatases"/>
    <property type="match status" value="1"/>
</dbReference>
<evidence type="ECO:0000256" key="2">
    <source>
        <dbReference type="RuleBase" id="RU362039"/>
    </source>
</evidence>
<dbReference type="RefSeq" id="WP_027446063.1">
    <property type="nucleotide sequence ID" value="NZ_AULJ01000020.1"/>
</dbReference>
<comment type="similarity">
    <text evidence="1 2">Belongs to the metallophosphoesterase superfamily. YfcE family.</text>
</comment>
<keyword evidence="2" id="KW-0479">Metal-binding</keyword>
<dbReference type="NCBIfam" id="TIGR00040">
    <property type="entry name" value="yfcE"/>
    <property type="match status" value="1"/>
</dbReference>
<sequence>MKIVVLSDTHMPKKGSGLPRQVLADLEDTDAIIHAGDWSSIDLHNELSKYAEVYGVYGNVDGEEITEIMKDKIILEFQGYRIGVVHGHGEKKTTEKRVIEAFHEEEVDLIIFGHSHLPLTRWYNKTLMFNPGSLTDKRKLPYYSYGIITLGDAIHCNHVYIREKS</sequence>
<dbReference type="PANTHER" id="PTHR11124">
    <property type="entry name" value="VACUOLAR SORTING PROTEIN VPS29"/>
    <property type="match status" value="1"/>
</dbReference>
<name>A0A0A5G3Z3_9BACI</name>
<dbReference type="GO" id="GO:0016787">
    <property type="term" value="F:hydrolase activity"/>
    <property type="evidence" value="ECO:0007669"/>
    <property type="project" value="UniProtKB-UniRule"/>
</dbReference>
<dbReference type="EC" id="3.1.4.-" evidence="2"/>
<accession>A0A0A5G3Z3</accession>
<protein>
    <recommendedName>
        <fullName evidence="2">Phosphoesterase</fullName>
        <ecNumber evidence="2">3.1.4.-</ecNumber>
    </recommendedName>
</protein>
<proteinExistence type="inferred from homology"/>
<dbReference type="EMBL" id="AVPF01000036">
    <property type="protein sequence ID" value="KGX85810.1"/>
    <property type="molecule type" value="Genomic_DNA"/>
</dbReference>
<keyword evidence="5" id="KW-1185">Reference proteome</keyword>
<evidence type="ECO:0000313" key="4">
    <source>
        <dbReference type="EMBL" id="KGX85810.1"/>
    </source>
</evidence>
<gene>
    <name evidence="4" type="ORF">N783_13685</name>
</gene>
<comment type="cofactor">
    <cofactor evidence="2">
        <name>a divalent metal cation</name>
        <dbReference type="ChEBI" id="CHEBI:60240"/>
    </cofactor>
</comment>
<evidence type="ECO:0000259" key="3">
    <source>
        <dbReference type="Pfam" id="PF12850"/>
    </source>
</evidence>
<evidence type="ECO:0000256" key="1">
    <source>
        <dbReference type="ARBA" id="ARBA00008950"/>
    </source>
</evidence>
<dbReference type="Pfam" id="PF12850">
    <property type="entry name" value="Metallophos_2"/>
    <property type="match status" value="1"/>
</dbReference>
<dbReference type="Proteomes" id="UP000030403">
    <property type="component" value="Unassembled WGS sequence"/>
</dbReference>
<organism evidence="4 5">
    <name type="scientific">Pontibacillus marinus BH030004 = DSM 16465</name>
    <dbReference type="NCBI Taxonomy" id="1385511"/>
    <lineage>
        <taxon>Bacteria</taxon>
        <taxon>Bacillati</taxon>
        <taxon>Bacillota</taxon>
        <taxon>Bacilli</taxon>
        <taxon>Bacillales</taxon>
        <taxon>Bacillaceae</taxon>
        <taxon>Pontibacillus</taxon>
    </lineage>
</organism>
<dbReference type="InterPro" id="IPR029052">
    <property type="entry name" value="Metallo-depent_PP-like"/>
</dbReference>
<reference evidence="4 5" key="1">
    <citation type="submission" date="2013-08" db="EMBL/GenBank/DDBJ databases">
        <authorList>
            <person name="Huang J."/>
            <person name="Wang G."/>
        </authorList>
    </citation>
    <scope>NUCLEOTIDE SEQUENCE [LARGE SCALE GENOMIC DNA]</scope>
    <source>
        <strain evidence="4 5">BH030004</strain>
    </source>
</reference>
<evidence type="ECO:0000313" key="5">
    <source>
        <dbReference type="Proteomes" id="UP000030403"/>
    </source>
</evidence>
<dbReference type="Gene3D" id="3.60.21.10">
    <property type="match status" value="1"/>
</dbReference>
<dbReference type="eggNOG" id="COG0622">
    <property type="taxonomic scope" value="Bacteria"/>
</dbReference>
<dbReference type="InterPro" id="IPR000979">
    <property type="entry name" value="Phosphodiesterase_MJ0936/Vps29"/>
</dbReference>
<dbReference type="InterPro" id="IPR024654">
    <property type="entry name" value="Calcineurin-like_PHP_lpxH"/>
</dbReference>
<dbReference type="AlphaFoldDB" id="A0A0A5G3Z3"/>
<dbReference type="STRING" id="1385511.GCA_000425225_02056"/>